<name>A0A2W5V441_9CAUL</name>
<dbReference type="InterPro" id="IPR001343">
    <property type="entry name" value="Hemolysn_Ca-bd"/>
</dbReference>
<dbReference type="Pfam" id="PF19198">
    <property type="entry name" value="RsaA_NTD"/>
    <property type="match status" value="1"/>
</dbReference>
<dbReference type="InterPro" id="IPR011049">
    <property type="entry name" value="Serralysin-like_metalloprot_C"/>
</dbReference>
<dbReference type="RefSeq" id="WP_304276807.1">
    <property type="nucleotide sequence ID" value="NZ_QFQZ01000022.1"/>
</dbReference>
<dbReference type="Gene3D" id="2.150.10.10">
    <property type="entry name" value="Serralysin-like metalloprotease, C-terminal"/>
    <property type="match status" value="1"/>
</dbReference>
<protein>
    <submittedName>
        <fullName evidence="1">S-layer protein</fullName>
    </submittedName>
</protein>
<accession>A0A2W5V441</accession>
<dbReference type="Pfam" id="PF00353">
    <property type="entry name" value="HemolysinCabind"/>
    <property type="match status" value="3"/>
</dbReference>
<comment type="caution">
    <text evidence="1">The sequence shown here is derived from an EMBL/GenBank/DDBJ whole genome shotgun (WGS) entry which is preliminary data.</text>
</comment>
<sequence length="1190" mass="116122">MAYTTAQLVDAYTKANLGKAPDAATTLTLDAYASQTQVGGLSDATAFANTLKLVNGTTAVAIETYQFFTNRAPSAAGLAFLVNSTTNTNDLNDAYYSKFSNENRFINFSINLATGQGEGAAAFAAAYTGVSYAQTVATAYDKIIGNATAAAAGVDVAAAVAYLSRADNITYLTNFVKASTGLTAAADIDLAVKAALIGEILNVATTSGLGAYAAGAKAMIADLSDGTLSTDNANGVNILTAYPSSLPGTSFTLTANVDTLVGTAGADTFTAATVSGANTLTGLDSIDGGNGADVLNISDAVTATNNEFALPTGLVVKNVETVNLVTTGYVDADVTGFSGLTKLVISSANTGGATNTVTVGDDVDVVVSAASGEVDVNGGKTATVTTRGDIVIDSDVLTTATVTSTNGGDADITSEMVTSVTASKVDALTINNDGEATVTTVTASDVTGTIRVIADTGTRALTVNLADYAGSQVRDDTATSLVVNVSGDAATFSVVTDAAESLVLGGSAAVTINGGLDATLTSVTVTNTAGATFNTALGTGVLFAGGAGADSIILGATTQAITTGAGDDVVEVTSALGTDGSINAGTGTDTLKLSAALAQTLSATTTFGGKIDGFEKLAIGTVGLATNTVNLSNLDSLAYITVGADTAAAVAERDTVTFGGLTAGQTVTVAGRTVTASTTLTGAQVATAFAGGTVTGAAVSGTLTDWTAGTASGANVILTSTVAGAVTNAATAGGVAGTAPAAPSVATTNGTGASDETADVTFGALTNGQSVTVGDKTYTAEGSVTAATVAAYFSGNAPTGWTAGAPSGSTVTFTSTTTNTNVANLVATSGYATTATAPTVTETTAAVVGSALVLNNLAANSTLELNGATVGTITANLKDSTGTADAITLVVNGASNIVNTGTITVAGVETVNITTTDSNKNANPAAASDLNLIATSATKVVVSGNHGIDFTGSSLAALTTLDASGVVGTGSTAAAAATAGAVTFTSSSTNLALTVTTGNGNDVINLSSVNVTNKAATISTGAGNDTVTGTASADVINLGAGNDTVYSTAGADTITLGTGNDIYVLRDSTHSVLATAQTLTDFSANTKADATASLGATATLADRTGDVIDVSDVLSGAVTGIKVQVAANAADAQTIIQNISTNDGSLTGFVLDSSTGKLYMDFDDNGTVDSVITLTGATTLTTAAFVTGLI</sequence>
<evidence type="ECO:0000313" key="1">
    <source>
        <dbReference type="EMBL" id="PZR34809.1"/>
    </source>
</evidence>
<dbReference type="EMBL" id="QFQZ01000022">
    <property type="protein sequence ID" value="PZR34809.1"/>
    <property type="molecule type" value="Genomic_DNA"/>
</dbReference>
<reference evidence="1 2" key="1">
    <citation type="submission" date="2017-08" db="EMBL/GenBank/DDBJ databases">
        <title>Infants hospitalized years apart are colonized by the same room-sourced microbial strains.</title>
        <authorList>
            <person name="Brooks B."/>
            <person name="Olm M.R."/>
            <person name="Firek B.A."/>
            <person name="Baker R."/>
            <person name="Thomas B.C."/>
            <person name="Morowitz M.J."/>
            <person name="Banfield J.F."/>
        </authorList>
    </citation>
    <scope>NUCLEOTIDE SEQUENCE [LARGE SCALE GENOMIC DNA]</scope>
    <source>
        <strain evidence="1">S2_003_000_R2_4</strain>
    </source>
</reference>
<dbReference type="SUPFAM" id="SSF51120">
    <property type="entry name" value="beta-Roll"/>
    <property type="match status" value="1"/>
</dbReference>
<dbReference type="AlphaFoldDB" id="A0A2W5V441"/>
<evidence type="ECO:0000313" key="2">
    <source>
        <dbReference type="Proteomes" id="UP000249393"/>
    </source>
</evidence>
<gene>
    <name evidence="1" type="ORF">DI526_09135</name>
</gene>
<dbReference type="Proteomes" id="UP000249393">
    <property type="component" value="Unassembled WGS sequence"/>
</dbReference>
<organism evidence="1 2">
    <name type="scientific">Caulobacter segnis</name>
    <dbReference type="NCBI Taxonomy" id="88688"/>
    <lineage>
        <taxon>Bacteria</taxon>
        <taxon>Pseudomonadati</taxon>
        <taxon>Pseudomonadota</taxon>
        <taxon>Alphaproteobacteria</taxon>
        <taxon>Caulobacterales</taxon>
        <taxon>Caulobacteraceae</taxon>
        <taxon>Caulobacter</taxon>
    </lineage>
</organism>
<dbReference type="GO" id="GO:0005509">
    <property type="term" value="F:calcium ion binding"/>
    <property type="evidence" value="ECO:0007669"/>
    <property type="project" value="InterPro"/>
</dbReference>
<proteinExistence type="predicted"/>